<dbReference type="OrthoDB" id="5589766at2759"/>
<feature type="region of interest" description="Disordered" evidence="1">
    <location>
        <begin position="243"/>
        <end position="510"/>
    </location>
</feature>
<keyword evidence="4" id="KW-1185">Reference proteome</keyword>
<dbReference type="PANTHER" id="PTHR28089:SF1">
    <property type="entry name" value="PROTEIN ZDS1-RELATED"/>
    <property type="match status" value="1"/>
</dbReference>
<evidence type="ECO:0000259" key="2">
    <source>
        <dbReference type="SMART" id="SM01327"/>
    </source>
</evidence>
<dbReference type="InterPro" id="IPR040206">
    <property type="entry name" value="Zds1/2"/>
</dbReference>
<reference evidence="3 4" key="1">
    <citation type="journal article" date="2020" name="ISME J.">
        <title>Uncovering the hidden diversity of litter-decomposition mechanisms in mushroom-forming fungi.</title>
        <authorList>
            <person name="Floudas D."/>
            <person name="Bentzer J."/>
            <person name="Ahren D."/>
            <person name="Johansson T."/>
            <person name="Persson P."/>
            <person name="Tunlid A."/>
        </authorList>
    </citation>
    <scope>NUCLEOTIDE SEQUENCE [LARGE SCALE GENOMIC DNA]</scope>
    <source>
        <strain evidence="3 4">CBS 661.87</strain>
    </source>
</reference>
<proteinExistence type="predicted"/>
<dbReference type="AlphaFoldDB" id="A0A8H5M7K7"/>
<feature type="compositionally biased region" description="Polar residues" evidence="1">
    <location>
        <begin position="323"/>
        <end position="334"/>
    </location>
</feature>
<evidence type="ECO:0000313" key="4">
    <source>
        <dbReference type="Proteomes" id="UP000565441"/>
    </source>
</evidence>
<feature type="domain" description="Protein Zds1 C-terminal" evidence="2">
    <location>
        <begin position="535"/>
        <end position="587"/>
    </location>
</feature>
<feature type="compositionally biased region" description="Pro residues" evidence="1">
    <location>
        <begin position="413"/>
        <end position="440"/>
    </location>
</feature>
<accession>A0A8H5M7K7</accession>
<feature type="compositionally biased region" description="Low complexity" evidence="1">
    <location>
        <begin position="348"/>
        <end position="360"/>
    </location>
</feature>
<dbReference type="InterPro" id="IPR013941">
    <property type="entry name" value="ZDS1_C"/>
</dbReference>
<feature type="compositionally biased region" description="Basic and acidic residues" evidence="1">
    <location>
        <begin position="457"/>
        <end position="483"/>
    </location>
</feature>
<name>A0A8H5M7K7_9AGAR</name>
<feature type="compositionally biased region" description="Low complexity" evidence="1">
    <location>
        <begin position="385"/>
        <end position="394"/>
    </location>
</feature>
<protein>
    <recommendedName>
        <fullName evidence="2">Protein Zds1 C-terminal domain-containing protein</fullName>
    </recommendedName>
</protein>
<feature type="compositionally biased region" description="Low complexity" evidence="1">
    <location>
        <begin position="808"/>
        <end position="819"/>
    </location>
</feature>
<feature type="compositionally biased region" description="Basic and acidic residues" evidence="1">
    <location>
        <begin position="296"/>
        <end position="316"/>
    </location>
</feature>
<feature type="region of interest" description="Disordered" evidence="1">
    <location>
        <begin position="21"/>
        <end position="91"/>
    </location>
</feature>
<feature type="compositionally biased region" description="Low complexity" evidence="1">
    <location>
        <begin position="55"/>
        <end position="86"/>
    </location>
</feature>
<feature type="compositionally biased region" description="Pro residues" evidence="1">
    <location>
        <begin position="732"/>
        <end position="741"/>
    </location>
</feature>
<dbReference type="PANTHER" id="PTHR28089">
    <property type="entry name" value="PROTEIN ZDS1-RELATED"/>
    <property type="match status" value="1"/>
</dbReference>
<dbReference type="GO" id="GO:0010971">
    <property type="term" value="P:positive regulation of G2/M transition of mitotic cell cycle"/>
    <property type="evidence" value="ECO:0007669"/>
    <property type="project" value="TreeGrafter"/>
</dbReference>
<dbReference type="GO" id="GO:0005737">
    <property type="term" value="C:cytoplasm"/>
    <property type="evidence" value="ECO:0007669"/>
    <property type="project" value="TreeGrafter"/>
</dbReference>
<feature type="compositionally biased region" description="Basic and acidic residues" evidence="1">
    <location>
        <begin position="617"/>
        <end position="665"/>
    </location>
</feature>
<dbReference type="Proteomes" id="UP000565441">
    <property type="component" value="Unassembled WGS sequence"/>
</dbReference>
<dbReference type="SMART" id="SM01327">
    <property type="entry name" value="Zds_C"/>
    <property type="match status" value="1"/>
</dbReference>
<feature type="region of interest" description="Disordered" evidence="1">
    <location>
        <begin position="592"/>
        <end position="908"/>
    </location>
</feature>
<feature type="compositionally biased region" description="Polar residues" evidence="1">
    <location>
        <begin position="706"/>
        <end position="716"/>
    </location>
</feature>
<feature type="region of interest" description="Disordered" evidence="1">
    <location>
        <begin position="113"/>
        <end position="159"/>
    </location>
</feature>
<feature type="compositionally biased region" description="Polar residues" evidence="1">
    <location>
        <begin position="767"/>
        <end position="779"/>
    </location>
</feature>
<evidence type="ECO:0000313" key="3">
    <source>
        <dbReference type="EMBL" id="KAF5383604.1"/>
    </source>
</evidence>
<comment type="caution">
    <text evidence="3">The sequence shown here is derived from an EMBL/GenBank/DDBJ whole genome shotgun (WGS) entry which is preliminary data.</text>
</comment>
<dbReference type="Pfam" id="PF08632">
    <property type="entry name" value="Zds_C"/>
    <property type="match status" value="1"/>
</dbReference>
<gene>
    <name evidence="3" type="ORF">D9615_003495</name>
</gene>
<dbReference type="GO" id="GO:0030010">
    <property type="term" value="P:establishment of cell polarity"/>
    <property type="evidence" value="ECO:0007669"/>
    <property type="project" value="TreeGrafter"/>
</dbReference>
<dbReference type="EMBL" id="JAACJP010000006">
    <property type="protein sequence ID" value="KAF5383604.1"/>
    <property type="molecule type" value="Genomic_DNA"/>
</dbReference>
<feature type="compositionally biased region" description="Low complexity" evidence="1">
    <location>
        <begin position="599"/>
        <end position="614"/>
    </location>
</feature>
<sequence>MATRTLQPSEYDIQREVEALRDIRRRSTTPGALTIDPDLPNQSPPSSPTTYRLPTPSDESSVESASGSGTSGSSEGPPATPNNPADDPFHLFWVPASLHPEIAPAEFRAFLKEHARSPPSSEDGHSSVGRSDSLSVGSGLGRKKSMLSRQYRPDEHDGVENEHVVPLRRNRSSLYTNRGPQLTISDLQKLEELAEEASVSDDPSRLRNVLRRSLSLNISPSAIGLDEISEMVDEADAPIIVPPPGQILRRTARTKIRKPGLPGDGNGHRFGSSRRGAQTKTATAPVEPRTSSDISSSDHGESVESSSVDRRSRPFSDEGINQRPESYSEETSIFDSYVRSEEEDEESQPPAAITSSPPSTLTELPDEPQPSPPEALLEALGPVIHHPQPQHLLSPQPPAEQELPSRTPSPVEVQPPPIPSVDRPPLPHAPPFQSPTPSPPSHHRKEKDKKGLFGKWGGDKSSKKAKYKDAESRERAAEKEKDSGFFGSLFGSKKKQDETPPPLLSPGHSGREAAQALLGASKSKAFASPVSPLLSAGVGPNNYSRYPIHVERAIYRLSHIKLANPRRPLYEQVLISNLMFWYLGVINKAQTPQPSPNGAPQQTQAGAAEAQQVAENDVEKERKEREQQDQREREEKERIEKERRERMEREQREREIEMKKKESGRKASLTKTPALGMSGGGGRRAEMPVKGPQYEMQHRVMEQEYSGYNGQPQQGISMGRSASAPVASGNGPPYPRSPQQPPASQYNTPPKLVQPKPQHPGDHFYYSSDSPQNQGQQSRLPPGAKPPDQQMWHQPSQSHSSPSPPSSPISNRSRSPPSRNHGRYNPSTSQENIILDGGGERLSGRSLSATAVATQPLVNGKIRKGQSAHAVAPSQGRRPRTSEGRQDQNGNGEEEDMPLAMWQQQRRR</sequence>
<organism evidence="3 4">
    <name type="scientific">Tricholomella constricta</name>
    <dbReference type="NCBI Taxonomy" id="117010"/>
    <lineage>
        <taxon>Eukaryota</taxon>
        <taxon>Fungi</taxon>
        <taxon>Dikarya</taxon>
        <taxon>Basidiomycota</taxon>
        <taxon>Agaricomycotina</taxon>
        <taxon>Agaricomycetes</taxon>
        <taxon>Agaricomycetidae</taxon>
        <taxon>Agaricales</taxon>
        <taxon>Tricholomatineae</taxon>
        <taxon>Lyophyllaceae</taxon>
        <taxon>Tricholomella</taxon>
    </lineage>
</organism>
<evidence type="ECO:0000256" key="1">
    <source>
        <dbReference type="SAM" id="MobiDB-lite"/>
    </source>
</evidence>